<gene>
    <name evidence="2" type="ORF">V1478_015935</name>
</gene>
<feature type="compositionally biased region" description="Basic and acidic residues" evidence="1">
    <location>
        <begin position="74"/>
        <end position="94"/>
    </location>
</feature>
<dbReference type="AlphaFoldDB" id="A0ABD2A2B1"/>
<feature type="region of interest" description="Disordered" evidence="1">
    <location>
        <begin position="27"/>
        <end position="46"/>
    </location>
</feature>
<reference evidence="2 3" key="1">
    <citation type="journal article" date="2024" name="Ann. Entomol. Soc. Am.">
        <title>Genomic analyses of the southern and eastern yellowjacket wasps (Hymenoptera: Vespidae) reveal evolutionary signatures of social life.</title>
        <authorList>
            <person name="Catto M.A."/>
            <person name="Caine P.B."/>
            <person name="Orr S.E."/>
            <person name="Hunt B.G."/>
            <person name="Goodisman M.A.D."/>
        </authorList>
    </citation>
    <scope>NUCLEOTIDE SEQUENCE [LARGE SCALE GENOMIC DNA]</scope>
    <source>
        <strain evidence="2">233</strain>
        <tissue evidence="2">Head and thorax</tissue>
    </source>
</reference>
<dbReference type="Proteomes" id="UP001607302">
    <property type="component" value="Unassembled WGS sequence"/>
</dbReference>
<feature type="region of interest" description="Disordered" evidence="1">
    <location>
        <begin position="156"/>
        <end position="176"/>
    </location>
</feature>
<comment type="caution">
    <text evidence="2">The sequence shown here is derived from an EMBL/GenBank/DDBJ whole genome shotgun (WGS) entry which is preliminary data.</text>
</comment>
<evidence type="ECO:0000256" key="1">
    <source>
        <dbReference type="SAM" id="MobiDB-lite"/>
    </source>
</evidence>
<feature type="region of interest" description="Disordered" evidence="1">
    <location>
        <begin position="68"/>
        <end position="94"/>
    </location>
</feature>
<organism evidence="2 3">
    <name type="scientific">Vespula squamosa</name>
    <name type="common">Southern yellow jacket</name>
    <name type="synonym">Wasp</name>
    <dbReference type="NCBI Taxonomy" id="30214"/>
    <lineage>
        <taxon>Eukaryota</taxon>
        <taxon>Metazoa</taxon>
        <taxon>Ecdysozoa</taxon>
        <taxon>Arthropoda</taxon>
        <taxon>Hexapoda</taxon>
        <taxon>Insecta</taxon>
        <taxon>Pterygota</taxon>
        <taxon>Neoptera</taxon>
        <taxon>Endopterygota</taxon>
        <taxon>Hymenoptera</taxon>
        <taxon>Apocrita</taxon>
        <taxon>Aculeata</taxon>
        <taxon>Vespoidea</taxon>
        <taxon>Vespidae</taxon>
        <taxon>Vespinae</taxon>
        <taxon>Vespula</taxon>
    </lineage>
</organism>
<protein>
    <submittedName>
        <fullName evidence="2">Uncharacterized protein</fullName>
    </submittedName>
</protein>
<feature type="compositionally biased region" description="Acidic residues" evidence="1">
    <location>
        <begin position="27"/>
        <end position="36"/>
    </location>
</feature>
<evidence type="ECO:0000313" key="3">
    <source>
        <dbReference type="Proteomes" id="UP001607302"/>
    </source>
</evidence>
<keyword evidence="3" id="KW-1185">Reference proteome</keyword>
<evidence type="ECO:0000313" key="2">
    <source>
        <dbReference type="EMBL" id="KAL2714750.1"/>
    </source>
</evidence>
<sequence length="211" mass="24370">MQNVLRVRKLEELVVRVVDSRVFLQEDEQEEGEEEEEKRKRKEGRRNVCCRRRCHRLYEDRLIREESQGLPYPKGKEGEGKNGPKADKKRTECGKNGRKARLVRLIVLGSSTRTTRSTLGMAIWCVLGQTFLIFRNSFKLNPSTERWIGKEIEGKGEGEKTKWSQFPDPSSIRKSGLSRVPTDRMQIIELALWTRGLSLAGRIDRKPVGNC</sequence>
<accession>A0ABD2A2B1</accession>
<name>A0ABD2A2B1_VESSQ</name>
<proteinExistence type="predicted"/>
<dbReference type="EMBL" id="JAUDFV010000156">
    <property type="protein sequence ID" value="KAL2714750.1"/>
    <property type="molecule type" value="Genomic_DNA"/>
</dbReference>